<dbReference type="Pfam" id="PF13302">
    <property type="entry name" value="Acetyltransf_3"/>
    <property type="match status" value="1"/>
</dbReference>
<dbReference type="SUPFAM" id="SSF55729">
    <property type="entry name" value="Acyl-CoA N-acyltransferases (Nat)"/>
    <property type="match status" value="1"/>
</dbReference>
<comment type="caution">
    <text evidence="2">The sequence shown here is derived from an EMBL/GenBank/DDBJ whole genome shotgun (WGS) entry which is preliminary data.</text>
</comment>
<dbReference type="EMBL" id="JAGIKX010000009">
    <property type="protein sequence ID" value="MBP2257472.1"/>
    <property type="molecule type" value="Genomic_DNA"/>
</dbReference>
<keyword evidence="3" id="KW-1185">Reference proteome</keyword>
<dbReference type="RefSeq" id="WP_226370993.1">
    <property type="nucleotide sequence ID" value="NZ_JAGIKX010000009.1"/>
</dbReference>
<name>A0ABS4S7K3_9BACI</name>
<dbReference type="GO" id="GO:0016746">
    <property type="term" value="F:acyltransferase activity"/>
    <property type="evidence" value="ECO:0007669"/>
    <property type="project" value="UniProtKB-KW"/>
</dbReference>
<keyword evidence="2" id="KW-0808">Transferase</keyword>
<protein>
    <submittedName>
        <fullName evidence="2">Ribosomal-protein-serine acetyltransferase</fullName>
        <ecNumber evidence="2">2.3.1.-</ecNumber>
    </submittedName>
</protein>
<organism evidence="2 3">
    <name type="scientific">Virgibacillus alimentarius</name>
    <dbReference type="NCBI Taxonomy" id="698769"/>
    <lineage>
        <taxon>Bacteria</taxon>
        <taxon>Bacillati</taxon>
        <taxon>Bacillota</taxon>
        <taxon>Bacilli</taxon>
        <taxon>Bacillales</taxon>
        <taxon>Bacillaceae</taxon>
        <taxon>Virgibacillus</taxon>
    </lineage>
</organism>
<proteinExistence type="predicted"/>
<gene>
    <name evidence="2" type="ORF">J2Z81_001420</name>
</gene>
<dbReference type="InterPro" id="IPR051908">
    <property type="entry name" value="Ribosomal_N-acetyltransferase"/>
</dbReference>
<dbReference type="EC" id="2.3.1.-" evidence="2"/>
<dbReference type="PROSITE" id="PS51186">
    <property type="entry name" value="GNAT"/>
    <property type="match status" value="1"/>
</dbReference>
<dbReference type="PANTHER" id="PTHR43441:SF12">
    <property type="entry name" value="RIBOSOMAL N-ACETYLTRANSFERASE YDAF-RELATED"/>
    <property type="match status" value="1"/>
</dbReference>
<evidence type="ECO:0000313" key="3">
    <source>
        <dbReference type="Proteomes" id="UP001519294"/>
    </source>
</evidence>
<evidence type="ECO:0000313" key="2">
    <source>
        <dbReference type="EMBL" id="MBP2257472.1"/>
    </source>
</evidence>
<dbReference type="Gene3D" id="3.40.630.30">
    <property type="match status" value="1"/>
</dbReference>
<feature type="domain" description="N-acetyltransferase" evidence="1">
    <location>
        <begin position="10"/>
        <end position="176"/>
    </location>
</feature>
<dbReference type="InterPro" id="IPR016181">
    <property type="entry name" value="Acyl_CoA_acyltransferase"/>
</dbReference>
<dbReference type="Proteomes" id="UP001519294">
    <property type="component" value="Unassembled WGS sequence"/>
</dbReference>
<accession>A0ABS4S7K3</accession>
<dbReference type="InterPro" id="IPR000182">
    <property type="entry name" value="GNAT_dom"/>
</dbReference>
<sequence length="188" mass="22062">MFIKDVNEDISLRMLSIRDAEALFQITDQSREHLRQWLPWVDETKTVEDSRSFIKNSFQLYADGTGLTTGIFYQEVLVGVAGFNKYDWKNRIGYIGYWLASAYQGHGIMTKTVHTLVDYAFHELELNRIDIRAAKENKRSRSIPERLGFTEEGVIRQGEWLYDHYVDHVIYGMLKREWVKVEHPPTGK</sequence>
<reference evidence="2 3" key="1">
    <citation type="submission" date="2021-03" db="EMBL/GenBank/DDBJ databases">
        <title>Genomic Encyclopedia of Type Strains, Phase IV (KMG-IV): sequencing the most valuable type-strain genomes for metagenomic binning, comparative biology and taxonomic classification.</title>
        <authorList>
            <person name="Goeker M."/>
        </authorList>
    </citation>
    <scope>NUCLEOTIDE SEQUENCE [LARGE SCALE GENOMIC DNA]</scope>
    <source>
        <strain evidence="2 3">DSM 25790</strain>
    </source>
</reference>
<evidence type="ECO:0000259" key="1">
    <source>
        <dbReference type="PROSITE" id="PS51186"/>
    </source>
</evidence>
<dbReference type="PANTHER" id="PTHR43441">
    <property type="entry name" value="RIBOSOMAL-PROTEIN-SERINE ACETYLTRANSFERASE"/>
    <property type="match status" value="1"/>
</dbReference>
<keyword evidence="2" id="KW-0012">Acyltransferase</keyword>